<accession>A0AAU7DW44</accession>
<dbReference type="AlphaFoldDB" id="A0AAU7DW44"/>
<evidence type="ECO:0000256" key="1">
    <source>
        <dbReference type="SAM" id="MobiDB-lite"/>
    </source>
</evidence>
<name>A0AAU7DW44_9MICO</name>
<feature type="region of interest" description="Disordered" evidence="1">
    <location>
        <begin position="62"/>
        <end position="112"/>
    </location>
</feature>
<sequence length="112" mass="12479">MSDNKEFISALFATRKAQDSAAEKLGRTRSNLETEIEKYLVTFDQALKSGWTKTQLTEAGFYDPVRLSPPKRAPRARTKPTPQPPLQDQPSEGVSSAAVHNPTDQQESHHES</sequence>
<gene>
    <name evidence="2" type="ORF">V5R04_01555</name>
</gene>
<evidence type="ECO:0000313" key="2">
    <source>
        <dbReference type="EMBL" id="XBH21940.1"/>
    </source>
</evidence>
<organism evidence="2">
    <name type="scientific">Jonesiaceae bacterium BS-20</name>
    <dbReference type="NCBI Taxonomy" id="3120821"/>
    <lineage>
        <taxon>Bacteria</taxon>
        <taxon>Bacillati</taxon>
        <taxon>Actinomycetota</taxon>
        <taxon>Actinomycetes</taxon>
        <taxon>Micrococcales</taxon>
        <taxon>Jonesiaceae</taxon>
    </lineage>
</organism>
<proteinExistence type="predicted"/>
<protein>
    <submittedName>
        <fullName evidence="2">Uncharacterized protein</fullName>
    </submittedName>
</protein>
<reference evidence="2" key="1">
    <citation type="submission" date="2024-02" db="EMBL/GenBank/DDBJ databases">
        <title>Tomenella chthoni gen. nov. sp. nov., a member of the family Jonesiaceae isolated from bat guano.</title>
        <authorList>
            <person name="Miller S.L."/>
            <person name="King J."/>
            <person name="Sankaranarayanan K."/>
            <person name="Lawson P.A."/>
        </authorList>
    </citation>
    <scope>NUCLEOTIDE SEQUENCE</scope>
    <source>
        <strain evidence="2">BS-20</strain>
    </source>
</reference>
<dbReference type="EMBL" id="CP146203">
    <property type="protein sequence ID" value="XBH21940.1"/>
    <property type="molecule type" value="Genomic_DNA"/>
</dbReference>